<dbReference type="Pfam" id="PF05361">
    <property type="entry name" value="PP1_inhibitor"/>
    <property type="match status" value="1"/>
</dbReference>
<gene>
    <name evidence="4" type="ORF">ILUMI_25739</name>
</gene>
<dbReference type="OrthoDB" id="8193882at2759"/>
<evidence type="ECO:0008006" key="6">
    <source>
        <dbReference type="Google" id="ProtNLM"/>
    </source>
</evidence>
<dbReference type="GO" id="GO:0005737">
    <property type="term" value="C:cytoplasm"/>
    <property type="evidence" value="ECO:0007669"/>
    <property type="project" value="InterPro"/>
</dbReference>
<name>A0A8K0C7U9_IGNLU</name>
<evidence type="ECO:0000313" key="4">
    <source>
        <dbReference type="EMBL" id="KAF2880431.1"/>
    </source>
</evidence>
<comment type="similarity">
    <text evidence="1">Belongs to the PP1 inhibitor family.</text>
</comment>
<dbReference type="AlphaFoldDB" id="A0A8K0C7U9"/>
<evidence type="ECO:0000256" key="2">
    <source>
        <dbReference type="ARBA" id="ARBA00022553"/>
    </source>
</evidence>
<evidence type="ECO:0000256" key="3">
    <source>
        <dbReference type="ARBA" id="ARBA00023272"/>
    </source>
</evidence>
<keyword evidence="5" id="KW-1185">Reference proteome</keyword>
<keyword evidence="2" id="KW-0597">Phosphoprotein</keyword>
<keyword evidence="3" id="KW-0650">Protein phosphatase inhibitor</keyword>
<evidence type="ECO:0000313" key="5">
    <source>
        <dbReference type="Proteomes" id="UP000801492"/>
    </source>
</evidence>
<organism evidence="4 5">
    <name type="scientific">Ignelater luminosus</name>
    <name type="common">Cucubano</name>
    <name type="synonym">Pyrophorus luminosus</name>
    <dbReference type="NCBI Taxonomy" id="2038154"/>
    <lineage>
        <taxon>Eukaryota</taxon>
        <taxon>Metazoa</taxon>
        <taxon>Ecdysozoa</taxon>
        <taxon>Arthropoda</taxon>
        <taxon>Hexapoda</taxon>
        <taxon>Insecta</taxon>
        <taxon>Pterygota</taxon>
        <taxon>Neoptera</taxon>
        <taxon>Endopterygota</taxon>
        <taxon>Coleoptera</taxon>
        <taxon>Polyphaga</taxon>
        <taxon>Elateriformia</taxon>
        <taxon>Elateroidea</taxon>
        <taxon>Elateridae</taxon>
        <taxon>Agrypninae</taxon>
        <taxon>Pyrophorini</taxon>
        <taxon>Ignelater</taxon>
    </lineage>
</organism>
<sequence length="183" mass="20701">MASKLRRTPLFSHNNNGKMCLHATFTQNTAPAKHPVKMECGVSAGGYTNGTTAPPGILSHDVRSERSPAKAGLHVNFSDKSEVKERREKFLTAKYGNHQMSLIRKRLAVEMWLYEELKKLYTTAQTVDDVNSEEVEVDIDELLDMDSDEERRRHLQTLLIGAKKSQSDVKKFINDLLDKAKTL</sequence>
<dbReference type="PANTHER" id="PTHR16188">
    <property type="entry name" value="PROTEIN PHOSPHATASE 1 INHIBITOR POTENTIATED BY PROTEIN KINASE C"/>
    <property type="match status" value="1"/>
</dbReference>
<protein>
    <recommendedName>
        <fullName evidence="6">Protein phosphatase 1 regulatory subunit 14B</fullName>
    </recommendedName>
</protein>
<evidence type="ECO:0000256" key="1">
    <source>
        <dbReference type="ARBA" id="ARBA00005483"/>
    </source>
</evidence>
<dbReference type="InterPro" id="IPR008025">
    <property type="entry name" value="CPI-17"/>
</dbReference>
<dbReference type="FunFam" id="1.10.150.220:FF:000004">
    <property type="entry name" value="Uncharacterized protein, isoform A"/>
    <property type="match status" value="1"/>
</dbReference>
<dbReference type="SUPFAM" id="SSF81790">
    <property type="entry name" value="Myosin phosphatase inhibitor 17kDa protein, CPI-17"/>
    <property type="match status" value="1"/>
</dbReference>
<dbReference type="PANTHER" id="PTHR16188:SF14">
    <property type="entry name" value="GEO07393P1"/>
    <property type="match status" value="1"/>
</dbReference>
<dbReference type="Proteomes" id="UP000801492">
    <property type="component" value="Unassembled WGS sequence"/>
</dbReference>
<dbReference type="Gene3D" id="1.10.150.220">
    <property type="entry name" value="CPI-17"/>
    <property type="match status" value="1"/>
</dbReference>
<dbReference type="EMBL" id="VTPC01090969">
    <property type="protein sequence ID" value="KAF2880431.1"/>
    <property type="molecule type" value="Genomic_DNA"/>
</dbReference>
<reference evidence="4" key="1">
    <citation type="submission" date="2019-08" db="EMBL/GenBank/DDBJ databases">
        <title>The genome of the North American firefly Photinus pyralis.</title>
        <authorList>
            <consortium name="Photinus pyralis genome working group"/>
            <person name="Fallon T.R."/>
            <person name="Sander Lower S.E."/>
            <person name="Weng J.-K."/>
        </authorList>
    </citation>
    <scope>NUCLEOTIDE SEQUENCE</scope>
    <source>
        <strain evidence="4">TRF0915ILg1</strain>
        <tissue evidence="4">Whole body</tissue>
    </source>
</reference>
<comment type="caution">
    <text evidence="4">The sequence shown here is derived from an EMBL/GenBank/DDBJ whole genome shotgun (WGS) entry which is preliminary data.</text>
</comment>
<dbReference type="InterPro" id="IPR036658">
    <property type="entry name" value="CPI-17_sf"/>
</dbReference>
<accession>A0A8K0C7U9</accession>
<proteinExistence type="inferred from homology"/>
<dbReference type="GO" id="GO:0004865">
    <property type="term" value="F:protein serine/threonine phosphatase inhibitor activity"/>
    <property type="evidence" value="ECO:0007669"/>
    <property type="project" value="TreeGrafter"/>
</dbReference>